<proteinExistence type="predicted"/>
<sequence>MRSDREIDASRLPVGASGLSGEQISGGGPSLRRVFHPVLRRMALGLTPPVAILQPTEKFHTA</sequence>
<dbReference type="KEGG" id="ttf:THTE_1300"/>
<evidence type="ECO:0000313" key="3">
    <source>
        <dbReference type="Proteomes" id="UP000215086"/>
    </source>
</evidence>
<accession>A0A286RD91</accession>
<keyword evidence="3" id="KW-1185">Reference proteome</keyword>
<dbReference type="Proteomes" id="UP000215086">
    <property type="component" value="Chromosome"/>
</dbReference>
<name>A0A286RD91_9BACT</name>
<dbReference type="EMBL" id="CP018477">
    <property type="protein sequence ID" value="ASV73902.1"/>
    <property type="molecule type" value="Genomic_DNA"/>
</dbReference>
<gene>
    <name evidence="2" type="ORF">THTE_1300</name>
</gene>
<protein>
    <submittedName>
        <fullName evidence="2">Uncharacterized protein</fullName>
    </submittedName>
</protein>
<dbReference type="AlphaFoldDB" id="A0A286RD91"/>
<reference evidence="2 3" key="1">
    <citation type="journal article" name="Front. Microbiol.">
        <title>Sugar Metabolism of the First Thermophilic Planctomycete Thermogutta terrifontis: Comparative Genomic and Transcriptomic Approaches.</title>
        <authorList>
            <person name="Elcheninov A.G."/>
            <person name="Menzel P."/>
            <person name="Gudbergsdottir S.R."/>
            <person name="Slesarev A.I."/>
            <person name="Kadnikov V.V."/>
            <person name="Krogh A."/>
            <person name="Bonch-Osmolovskaya E.A."/>
            <person name="Peng X."/>
            <person name="Kublanov I.V."/>
        </authorList>
    </citation>
    <scope>NUCLEOTIDE SEQUENCE [LARGE SCALE GENOMIC DNA]</scope>
    <source>
        <strain evidence="2 3">R1</strain>
    </source>
</reference>
<evidence type="ECO:0000313" key="2">
    <source>
        <dbReference type="EMBL" id="ASV73902.1"/>
    </source>
</evidence>
<organism evidence="2 3">
    <name type="scientific">Thermogutta terrifontis</name>
    <dbReference type="NCBI Taxonomy" id="1331910"/>
    <lineage>
        <taxon>Bacteria</taxon>
        <taxon>Pseudomonadati</taxon>
        <taxon>Planctomycetota</taxon>
        <taxon>Planctomycetia</taxon>
        <taxon>Pirellulales</taxon>
        <taxon>Thermoguttaceae</taxon>
        <taxon>Thermogutta</taxon>
    </lineage>
</organism>
<evidence type="ECO:0000256" key="1">
    <source>
        <dbReference type="SAM" id="MobiDB-lite"/>
    </source>
</evidence>
<feature type="region of interest" description="Disordered" evidence="1">
    <location>
        <begin position="1"/>
        <end position="27"/>
    </location>
</feature>